<dbReference type="Pfam" id="PF16499">
    <property type="entry name" value="Melibiase_2"/>
    <property type="match status" value="2"/>
</dbReference>
<dbReference type="Gene3D" id="3.20.20.70">
    <property type="entry name" value="Aldolase class I"/>
    <property type="match status" value="1"/>
</dbReference>
<proteinExistence type="inferred from homology"/>
<dbReference type="CDD" id="cd14792">
    <property type="entry name" value="GH27"/>
    <property type="match status" value="1"/>
</dbReference>
<feature type="chain" id="PRO_5045756710" description="Alpha-galactosidase" evidence="6">
    <location>
        <begin position="29"/>
        <end position="580"/>
    </location>
</feature>
<dbReference type="InterPro" id="IPR002241">
    <property type="entry name" value="Glyco_hydro_27"/>
</dbReference>
<evidence type="ECO:0000259" key="7">
    <source>
        <dbReference type="PROSITE" id="PS51175"/>
    </source>
</evidence>
<protein>
    <recommendedName>
        <fullName evidence="5">Alpha-galactosidase</fullName>
        <ecNumber evidence="5">3.2.1.22</ecNumber>
    </recommendedName>
    <alternativeName>
        <fullName evidence="5">Melibiase</fullName>
    </alternativeName>
</protein>
<dbReference type="SUPFAM" id="SSF51445">
    <property type="entry name" value="(Trans)glycosidases"/>
    <property type="match status" value="1"/>
</dbReference>
<dbReference type="Gene3D" id="2.60.120.260">
    <property type="entry name" value="Galactose-binding domain-like"/>
    <property type="match status" value="1"/>
</dbReference>
<evidence type="ECO:0000256" key="2">
    <source>
        <dbReference type="ARBA" id="ARBA00022729"/>
    </source>
</evidence>
<dbReference type="InterPro" id="IPR041233">
    <property type="entry name" value="Melibiase_C"/>
</dbReference>
<dbReference type="Pfam" id="PF17801">
    <property type="entry name" value="Melibiase_C"/>
    <property type="match status" value="1"/>
</dbReference>
<sequence length="580" mass="61797">MTSLRAVLGRCALTLALALPLAAAGQSAAPPPAAASDNGLSLRPAMGWSSWSFVRRWPTEAKMKAQADALAASGLKDKGYIHVNLDDFYQKCDANGFEVDSYGRWAVDPAKFPSGIKALADYIHAKGLKFGFYVTPGIAKNAVTRNTPIEGTPYRARDIADTTRQEKNYNCKNMYYIDYGKPGAQEFVNSWARQFADWGVDYLKIDGVGSHDIPDVAAWDRALRATGRPITYALSNNLAIADAPTWRRLANSWRTQGDVECYCGPGPNGSGFPLTNWGKITSRFTSAANWQPYAGPGGWNDLDSLQIGNGDQIGLTADQRRSHMTLWAMAASPLLIGSDLTQLNATDVSILGNERLIAVNQDGIAARRIVDSGSQQVWHKRRPGGDHVIALFNTGTSGNQTVSVSWSQAGISGPAEITDLWSGRTTGTVDGSYSAVLRPGETRLIRAVPGGAGAVRYEAENATYTAGSTVDSNHGGFSGTGFVNTPNAVGAYVEWKVPASIAGDATITLRYANGTTTGRPMDLSVNGSVVAPDRAFDGTGAWTTWSDVTLTVPLKAGDNTVRATATTANGAPNLDYLDRG</sequence>
<keyword evidence="2 6" id="KW-0732">Signal</keyword>
<dbReference type="EC" id="3.2.1.22" evidence="5"/>
<comment type="catalytic activity">
    <reaction evidence="5">
        <text>Hydrolysis of terminal, non-reducing alpha-D-galactose residues in alpha-D-galactosides, including galactose oligosaccharides, galactomannans and galactolipids.</text>
        <dbReference type="EC" id="3.2.1.22"/>
    </reaction>
</comment>
<keyword evidence="5" id="KW-1015">Disulfide bond</keyword>
<dbReference type="RefSeq" id="WP_323450298.1">
    <property type="nucleotide sequence ID" value="NZ_BSBI01000014.1"/>
</dbReference>
<gene>
    <name evidence="8" type="ORF">SYYSPA8_28475</name>
</gene>
<name>A0ABQ5P6V2_9ACTN</name>
<dbReference type="InterPro" id="IPR013785">
    <property type="entry name" value="Aldolase_TIM"/>
</dbReference>
<dbReference type="PANTHER" id="PTHR11452:SF75">
    <property type="entry name" value="ALPHA-GALACTOSIDASE MEL1"/>
    <property type="match status" value="1"/>
</dbReference>
<feature type="domain" description="CBM6" evidence="7">
    <location>
        <begin position="455"/>
        <end position="580"/>
    </location>
</feature>
<comment type="caution">
    <text evidence="8">The sequence shown here is derived from an EMBL/GenBank/DDBJ whole genome shotgun (WGS) entry which is preliminary data.</text>
</comment>
<dbReference type="EMBL" id="BSBI01000014">
    <property type="protein sequence ID" value="GLF98314.1"/>
    <property type="molecule type" value="Genomic_DNA"/>
</dbReference>
<dbReference type="Proteomes" id="UP001291653">
    <property type="component" value="Unassembled WGS sequence"/>
</dbReference>
<dbReference type="InterPro" id="IPR013780">
    <property type="entry name" value="Glyco_hydro_b"/>
</dbReference>
<evidence type="ECO:0000256" key="6">
    <source>
        <dbReference type="SAM" id="SignalP"/>
    </source>
</evidence>
<dbReference type="InterPro" id="IPR008979">
    <property type="entry name" value="Galactose-bd-like_sf"/>
</dbReference>
<dbReference type="Gene3D" id="2.60.40.1180">
    <property type="entry name" value="Golgi alpha-mannosidase II"/>
    <property type="match status" value="1"/>
</dbReference>
<evidence type="ECO:0000313" key="9">
    <source>
        <dbReference type="Proteomes" id="UP001291653"/>
    </source>
</evidence>
<dbReference type="PROSITE" id="PS51175">
    <property type="entry name" value="CBM6"/>
    <property type="match status" value="1"/>
</dbReference>
<dbReference type="InterPro" id="IPR005084">
    <property type="entry name" value="CBM6"/>
</dbReference>
<comment type="similarity">
    <text evidence="1 5">Belongs to the glycosyl hydrolase 27 family.</text>
</comment>
<dbReference type="PRINTS" id="PR00740">
    <property type="entry name" value="GLHYDRLASE27"/>
</dbReference>
<evidence type="ECO:0000256" key="1">
    <source>
        <dbReference type="ARBA" id="ARBA00009743"/>
    </source>
</evidence>
<dbReference type="SUPFAM" id="SSF49785">
    <property type="entry name" value="Galactose-binding domain-like"/>
    <property type="match status" value="1"/>
</dbReference>
<evidence type="ECO:0000313" key="8">
    <source>
        <dbReference type="EMBL" id="GLF98314.1"/>
    </source>
</evidence>
<keyword evidence="3 5" id="KW-0378">Hydrolase</keyword>
<keyword evidence="9" id="KW-1185">Reference proteome</keyword>
<keyword evidence="4 5" id="KW-0326">Glycosidase</keyword>
<evidence type="ECO:0000256" key="5">
    <source>
        <dbReference type="RuleBase" id="RU361168"/>
    </source>
</evidence>
<evidence type="ECO:0000256" key="3">
    <source>
        <dbReference type="ARBA" id="ARBA00022801"/>
    </source>
</evidence>
<accession>A0ABQ5P6V2</accession>
<dbReference type="PANTHER" id="PTHR11452">
    <property type="entry name" value="ALPHA-GALACTOSIDASE/ALPHA-N-ACETYLGALACTOSAMINIDASE"/>
    <property type="match status" value="1"/>
</dbReference>
<feature type="signal peptide" evidence="6">
    <location>
        <begin position="1"/>
        <end position="28"/>
    </location>
</feature>
<dbReference type="Pfam" id="PF16990">
    <property type="entry name" value="CBM_35"/>
    <property type="match status" value="1"/>
</dbReference>
<organism evidence="8 9">
    <name type="scientific">Streptomyces yaizuensis</name>
    <dbReference type="NCBI Taxonomy" id="2989713"/>
    <lineage>
        <taxon>Bacteria</taxon>
        <taxon>Bacillati</taxon>
        <taxon>Actinomycetota</taxon>
        <taxon>Actinomycetes</taxon>
        <taxon>Kitasatosporales</taxon>
        <taxon>Streptomycetaceae</taxon>
        <taxon>Streptomyces</taxon>
    </lineage>
</organism>
<dbReference type="SUPFAM" id="SSF51011">
    <property type="entry name" value="Glycosyl hydrolase domain"/>
    <property type="match status" value="1"/>
</dbReference>
<dbReference type="InterPro" id="IPR017853">
    <property type="entry name" value="GH"/>
</dbReference>
<evidence type="ECO:0000256" key="4">
    <source>
        <dbReference type="ARBA" id="ARBA00023295"/>
    </source>
</evidence>
<reference evidence="8 9" key="1">
    <citation type="submission" date="2022-10" db="EMBL/GenBank/DDBJ databases">
        <title>Draft genome sequence of Streptomyces sp. YSPA8.</title>
        <authorList>
            <person name="Moriuchi R."/>
            <person name="Dohra H."/>
            <person name="Yamamura H."/>
            <person name="Kodani S."/>
        </authorList>
    </citation>
    <scope>NUCLEOTIDE SEQUENCE [LARGE SCALE GENOMIC DNA]</scope>
    <source>
        <strain evidence="8 9">YSPA8</strain>
    </source>
</reference>
<dbReference type="CDD" id="cd04082">
    <property type="entry name" value="CBM35_pectate_lyase-like"/>
    <property type="match status" value="1"/>
</dbReference>